<dbReference type="InterPro" id="IPR033729">
    <property type="entry name" value="SerRS_core"/>
</dbReference>
<dbReference type="PANTHER" id="PTHR43697">
    <property type="entry name" value="SERYL-TRNA SYNTHETASE"/>
    <property type="match status" value="1"/>
</dbReference>
<evidence type="ECO:0000256" key="11">
    <source>
        <dbReference type="ARBA" id="ARBA00048823"/>
    </source>
</evidence>
<feature type="binding site" evidence="12">
    <location>
        <begin position="232"/>
        <end position="234"/>
    </location>
    <ligand>
        <name>L-serine</name>
        <dbReference type="ChEBI" id="CHEBI:33384"/>
    </ligand>
</feature>
<comment type="pathway">
    <text evidence="2 12">Aminoacyl-tRNA biosynthesis; selenocysteinyl-tRNA(Sec) biosynthesis; L-seryl-tRNA(Sec) from L-serine and tRNA(Sec): step 1/1.</text>
</comment>
<organism evidence="16 17">
    <name type="scientific">Actinophytocola oryzae</name>
    <dbReference type="NCBI Taxonomy" id="502181"/>
    <lineage>
        <taxon>Bacteria</taxon>
        <taxon>Bacillati</taxon>
        <taxon>Actinomycetota</taxon>
        <taxon>Actinomycetes</taxon>
        <taxon>Pseudonocardiales</taxon>
        <taxon>Pseudonocardiaceae</taxon>
    </lineage>
</organism>
<evidence type="ECO:0000256" key="8">
    <source>
        <dbReference type="ARBA" id="ARBA00022917"/>
    </source>
</evidence>
<feature type="binding site" evidence="13">
    <location>
        <position position="383"/>
    </location>
    <ligand>
        <name>L-serine</name>
        <dbReference type="ChEBI" id="CHEBI:33384"/>
    </ligand>
</feature>
<dbReference type="EMBL" id="SOCP01000017">
    <property type="protein sequence ID" value="TDV42554.1"/>
    <property type="molecule type" value="Genomic_DNA"/>
</dbReference>
<dbReference type="GO" id="GO:0005737">
    <property type="term" value="C:cytoplasm"/>
    <property type="evidence" value="ECO:0007669"/>
    <property type="project" value="UniProtKB-SubCell"/>
</dbReference>
<keyword evidence="6 12" id="KW-0547">Nucleotide-binding</keyword>
<dbReference type="AlphaFoldDB" id="A0A4R7V1Q7"/>
<dbReference type="UniPathway" id="UPA00906">
    <property type="reaction ID" value="UER00895"/>
</dbReference>
<feature type="binding site" evidence="12 14">
    <location>
        <begin position="350"/>
        <end position="353"/>
    </location>
    <ligand>
        <name>ATP</name>
        <dbReference type="ChEBI" id="CHEBI:30616"/>
    </ligand>
</feature>
<dbReference type="InterPro" id="IPR002317">
    <property type="entry name" value="Ser-tRNA-ligase_type_1"/>
</dbReference>
<dbReference type="SUPFAM" id="SSF46589">
    <property type="entry name" value="tRNA-binding arm"/>
    <property type="match status" value="1"/>
</dbReference>
<keyword evidence="17" id="KW-1185">Reference proteome</keyword>
<dbReference type="SUPFAM" id="SSF55681">
    <property type="entry name" value="Class II aaRS and biotin synthetases"/>
    <property type="match status" value="1"/>
</dbReference>
<dbReference type="CDD" id="cd00770">
    <property type="entry name" value="SerRS_core"/>
    <property type="match status" value="1"/>
</dbReference>
<dbReference type="Gene3D" id="1.10.287.40">
    <property type="entry name" value="Serine-tRNA synthetase, tRNA binding domain"/>
    <property type="match status" value="1"/>
</dbReference>
<dbReference type="Gene3D" id="3.30.930.10">
    <property type="entry name" value="Bira Bifunctional Protein, Domain 2"/>
    <property type="match status" value="1"/>
</dbReference>
<dbReference type="GO" id="GO:0016260">
    <property type="term" value="P:selenocysteine biosynthetic process"/>
    <property type="evidence" value="ECO:0007669"/>
    <property type="project" value="UniProtKB-UniRule"/>
</dbReference>
<comment type="catalytic activity">
    <reaction evidence="11 12">
        <text>tRNA(Ser) + L-serine + ATP = L-seryl-tRNA(Ser) + AMP + diphosphate + H(+)</text>
        <dbReference type="Rhea" id="RHEA:12292"/>
        <dbReference type="Rhea" id="RHEA-COMP:9669"/>
        <dbReference type="Rhea" id="RHEA-COMP:9703"/>
        <dbReference type="ChEBI" id="CHEBI:15378"/>
        <dbReference type="ChEBI" id="CHEBI:30616"/>
        <dbReference type="ChEBI" id="CHEBI:33019"/>
        <dbReference type="ChEBI" id="CHEBI:33384"/>
        <dbReference type="ChEBI" id="CHEBI:78442"/>
        <dbReference type="ChEBI" id="CHEBI:78533"/>
        <dbReference type="ChEBI" id="CHEBI:456215"/>
        <dbReference type="EC" id="6.1.1.11"/>
    </reaction>
</comment>
<feature type="binding site" evidence="13">
    <location>
        <position position="232"/>
    </location>
    <ligand>
        <name>L-serine</name>
        <dbReference type="ChEBI" id="CHEBI:33384"/>
    </ligand>
</feature>
<comment type="domain">
    <text evidence="12">Consists of two distinct domains, a catalytic core and a N-terminal extension that is involved in tRNA binding.</text>
</comment>
<evidence type="ECO:0000313" key="17">
    <source>
        <dbReference type="Proteomes" id="UP000294927"/>
    </source>
</evidence>
<dbReference type="InterPro" id="IPR042103">
    <property type="entry name" value="SerRS_1_N_sf"/>
</dbReference>
<evidence type="ECO:0000256" key="1">
    <source>
        <dbReference type="ARBA" id="ARBA00004496"/>
    </source>
</evidence>
<feature type="binding site" evidence="12 14">
    <location>
        <begin position="263"/>
        <end position="265"/>
    </location>
    <ligand>
        <name>ATP</name>
        <dbReference type="ChEBI" id="CHEBI:30616"/>
    </ligand>
</feature>
<keyword evidence="8 12" id="KW-0648">Protein biosynthesis</keyword>
<dbReference type="InterPro" id="IPR045864">
    <property type="entry name" value="aa-tRNA-synth_II/BPL/LPL"/>
</dbReference>
<evidence type="ECO:0000256" key="5">
    <source>
        <dbReference type="ARBA" id="ARBA00022598"/>
    </source>
</evidence>
<accession>A0A4R7V1Q7</accession>
<dbReference type="OrthoDB" id="9804647at2"/>
<dbReference type="Pfam" id="PF00587">
    <property type="entry name" value="tRNA-synt_2b"/>
    <property type="match status" value="1"/>
</dbReference>
<comment type="similarity">
    <text evidence="3 12">Belongs to the class-II aminoacyl-tRNA synthetase family. Type-1 seryl-tRNA synthetase subfamily.</text>
</comment>
<dbReference type="PIRSF" id="PIRSF001529">
    <property type="entry name" value="Ser-tRNA-synth_IIa"/>
    <property type="match status" value="1"/>
</dbReference>
<dbReference type="InterPro" id="IPR002314">
    <property type="entry name" value="aa-tRNA-synt_IIb"/>
</dbReference>
<dbReference type="GO" id="GO:0006434">
    <property type="term" value="P:seryl-tRNA aminoacylation"/>
    <property type="evidence" value="ECO:0007669"/>
    <property type="project" value="UniProtKB-UniRule"/>
</dbReference>
<comment type="caution">
    <text evidence="16">The sequence shown here is derived from an EMBL/GenBank/DDBJ whole genome shotgun (WGS) entry which is preliminary data.</text>
</comment>
<proteinExistence type="inferred from homology"/>
<dbReference type="PRINTS" id="PR00981">
    <property type="entry name" value="TRNASYNTHSER"/>
</dbReference>
<evidence type="ECO:0000256" key="14">
    <source>
        <dbReference type="PIRSR" id="PIRSR001529-2"/>
    </source>
</evidence>
<dbReference type="NCBIfam" id="TIGR00414">
    <property type="entry name" value="serS"/>
    <property type="match status" value="1"/>
</dbReference>
<comment type="subcellular location">
    <subcellularLocation>
        <location evidence="1 12">Cytoplasm</location>
    </subcellularLocation>
</comment>
<evidence type="ECO:0000259" key="15">
    <source>
        <dbReference type="PROSITE" id="PS50862"/>
    </source>
</evidence>
<evidence type="ECO:0000256" key="3">
    <source>
        <dbReference type="ARBA" id="ARBA00010728"/>
    </source>
</evidence>
<feature type="domain" description="Aminoacyl-transfer RNA synthetases class-II family profile" evidence="15">
    <location>
        <begin position="138"/>
        <end position="410"/>
    </location>
</feature>
<dbReference type="HAMAP" id="MF_00176">
    <property type="entry name" value="Ser_tRNA_synth_type1"/>
    <property type="match status" value="1"/>
</dbReference>
<dbReference type="Proteomes" id="UP000294927">
    <property type="component" value="Unassembled WGS sequence"/>
</dbReference>
<comment type="function">
    <text evidence="12">Catalyzes the attachment of serine to tRNA(Ser). Is also able to aminoacylate tRNA(Sec) with serine, to form the misacylated tRNA L-seryl-tRNA(Sec), which will be further converted into selenocysteinyl-tRNA(Sec).</text>
</comment>
<protein>
    <recommendedName>
        <fullName evidence="12">Serine--tRNA ligase</fullName>
        <ecNumber evidence="12">6.1.1.11</ecNumber>
    </recommendedName>
    <alternativeName>
        <fullName evidence="12">Seryl-tRNA synthetase</fullName>
        <shortName evidence="12">SerRS</shortName>
    </alternativeName>
    <alternativeName>
        <fullName evidence="12">Seryl-tRNA(Ser/Sec) synthetase</fullName>
    </alternativeName>
</protein>
<dbReference type="InterPro" id="IPR015866">
    <property type="entry name" value="Ser-tRNA-synth_1_N"/>
</dbReference>
<evidence type="ECO:0000256" key="4">
    <source>
        <dbReference type="ARBA" id="ARBA00022490"/>
    </source>
</evidence>
<dbReference type="PROSITE" id="PS50862">
    <property type="entry name" value="AA_TRNA_LIGASE_II"/>
    <property type="match status" value="1"/>
</dbReference>
<keyword evidence="4 12" id="KW-0963">Cytoplasm</keyword>
<evidence type="ECO:0000256" key="10">
    <source>
        <dbReference type="ARBA" id="ARBA00047929"/>
    </source>
</evidence>
<evidence type="ECO:0000313" key="16">
    <source>
        <dbReference type="EMBL" id="TDV42554.1"/>
    </source>
</evidence>
<evidence type="ECO:0000256" key="9">
    <source>
        <dbReference type="ARBA" id="ARBA00023146"/>
    </source>
</evidence>
<feature type="binding site" evidence="13">
    <location>
        <position position="263"/>
    </location>
    <ligand>
        <name>L-serine</name>
        <dbReference type="ChEBI" id="CHEBI:33384"/>
    </ligand>
</feature>
<dbReference type="PANTHER" id="PTHR43697:SF1">
    <property type="entry name" value="SERINE--TRNA LIGASE"/>
    <property type="match status" value="1"/>
</dbReference>
<dbReference type="InterPro" id="IPR006195">
    <property type="entry name" value="aa-tRNA-synth_II"/>
</dbReference>
<evidence type="ECO:0000256" key="6">
    <source>
        <dbReference type="ARBA" id="ARBA00022741"/>
    </source>
</evidence>
<feature type="binding site" evidence="12">
    <location>
        <position position="279"/>
    </location>
    <ligand>
        <name>ATP</name>
        <dbReference type="ChEBI" id="CHEBI:30616"/>
    </ligand>
</feature>
<feature type="binding site" evidence="12 13">
    <location>
        <position position="286"/>
    </location>
    <ligand>
        <name>L-serine</name>
        <dbReference type="ChEBI" id="CHEBI:33384"/>
    </ligand>
</feature>
<feature type="binding site" evidence="12">
    <location>
        <position position="385"/>
    </location>
    <ligand>
        <name>L-serine</name>
        <dbReference type="ChEBI" id="CHEBI:33384"/>
    </ligand>
</feature>
<dbReference type="InterPro" id="IPR010978">
    <property type="entry name" value="tRNA-bd_arm"/>
</dbReference>
<comment type="catalytic activity">
    <reaction evidence="10 12">
        <text>tRNA(Sec) + L-serine + ATP = L-seryl-tRNA(Sec) + AMP + diphosphate + H(+)</text>
        <dbReference type="Rhea" id="RHEA:42580"/>
        <dbReference type="Rhea" id="RHEA-COMP:9742"/>
        <dbReference type="Rhea" id="RHEA-COMP:10128"/>
        <dbReference type="ChEBI" id="CHEBI:15378"/>
        <dbReference type="ChEBI" id="CHEBI:30616"/>
        <dbReference type="ChEBI" id="CHEBI:33019"/>
        <dbReference type="ChEBI" id="CHEBI:33384"/>
        <dbReference type="ChEBI" id="CHEBI:78442"/>
        <dbReference type="ChEBI" id="CHEBI:78533"/>
        <dbReference type="ChEBI" id="CHEBI:456215"/>
        <dbReference type="EC" id="6.1.1.11"/>
    </reaction>
</comment>
<evidence type="ECO:0000256" key="7">
    <source>
        <dbReference type="ARBA" id="ARBA00022840"/>
    </source>
</evidence>
<dbReference type="EC" id="6.1.1.11" evidence="12"/>
<sequence>MHDPRVLLDPATEAVRTLARRGYELDLARLADLFGRHTATVSALDEARAEANKAAEEIGAATRRGENVTALREDARAAKARTLRLAEDRRRLAERLQAFLLEVPNLPADDVPDGDSDEDAELVGVWGDRQRFDFTPSDHVAIGERLGILDFARATKLSGPRFAVARGAGARLERALADFLLDLHTEKHGYTELSVPAMVTRPTMTGTGQLPKFEADLFRTQVADRELFLIPTAEVPVTNLHANETLRTEDLPLAYTADTPCFRSEAGSYGRDTKGLVRVHQFRKVELVRLCDPAHADDELALLRGHAEACLRELGLAYRVVRLAAGDTGFSARRTYDLEAWLPGQRRYREISSVSDFGTFQARRAGIRTRSTDGTRGFANTLNGSGLPIGRTVAAILEQYQCADGSVRMPEALVPYLGFHTINVDGKVSR</sequence>
<keyword evidence="9 12" id="KW-0030">Aminoacyl-tRNA synthetase</keyword>
<evidence type="ECO:0000256" key="2">
    <source>
        <dbReference type="ARBA" id="ARBA00005045"/>
    </source>
</evidence>
<keyword evidence="7 12" id="KW-0067">ATP-binding</keyword>
<gene>
    <name evidence="12" type="primary">serS</name>
    <name evidence="16" type="ORF">CLV71_11723</name>
</gene>
<comment type="subunit">
    <text evidence="12">Homodimer. The tRNA molecule binds across the dimer.</text>
</comment>
<dbReference type="GO" id="GO:0005524">
    <property type="term" value="F:ATP binding"/>
    <property type="evidence" value="ECO:0007669"/>
    <property type="project" value="UniProtKB-UniRule"/>
</dbReference>
<evidence type="ECO:0000256" key="13">
    <source>
        <dbReference type="PIRSR" id="PIRSR001529-1"/>
    </source>
</evidence>
<reference evidence="16 17" key="1">
    <citation type="submission" date="2019-03" db="EMBL/GenBank/DDBJ databases">
        <title>Genomic Encyclopedia of Archaeal and Bacterial Type Strains, Phase II (KMG-II): from individual species to whole genera.</title>
        <authorList>
            <person name="Goeker M."/>
        </authorList>
    </citation>
    <scope>NUCLEOTIDE SEQUENCE [LARGE SCALE GENOMIC DNA]</scope>
    <source>
        <strain evidence="16 17">DSM 45499</strain>
    </source>
</reference>
<feature type="binding site" evidence="14">
    <location>
        <begin position="279"/>
        <end position="282"/>
    </location>
    <ligand>
        <name>ATP</name>
        <dbReference type="ChEBI" id="CHEBI:30616"/>
    </ligand>
</feature>
<keyword evidence="5 12" id="KW-0436">Ligase</keyword>
<evidence type="ECO:0000256" key="12">
    <source>
        <dbReference type="HAMAP-Rule" id="MF_00176"/>
    </source>
</evidence>
<dbReference type="Pfam" id="PF02403">
    <property type="entry name" value="Seryl_tRNA_N"/>
    <property type="match status" value="1"/>
</dbReference>
<dbReference type="RefSeq" id="WP_133907166.1">
    <property type="nucleotide sequence ID" value="NZ_SOCP01000017.1"/>
</dbReference>
<name>A0A4R7V1Q7_9PSEU</name>
<dbReference type="GO" id="GO:0004828">
    <property type="term" value="F:serine-tRNA ligase activity"/>
    <property type="evidence" value="ECO:0007669"/>
    <property type="project" value="UniProtKB-UniRule"/>
</dbReference>